<organism evidence="2 3">
    <name type="scientific">Strongylocentrotus purpuratus</name>
    <name type="common">Purple sea urchin</name>
    <dbReference type="NCBI Taxonomy" id="7668"/>
    <lineage>
        <taxon>Eukaryota</taxon>
        <taxon>Metazoa</taxon>
        <taxon>Echinodermata</taxon>
        <taxon>Eleutherozoa</taxon>
        <taxon>Echinozoa</taxon>
        <taxon>Echinoidea</taxon>
        <taxon>Euechinoidea</taxon>
        <taxon>Echinacea</taxon>
        <taxon>Camarodonta</taxon>
        <taxon>Echinidea</taxon>
        <taxon>Strongylocentrotidae</taxon>
        <taxon>Strongylocentrotus</taxon>
    </lineage>
</organism>
<proteinExistence type="predicted"/>
<dbReference type="OMA" id="HYEASTY"/>
<dbReference type="EnsemblMetazoa" id="XM_030982619">
    <property type="protein sequence ID" value="XP_030838479"/>
    <property type="gene ID" value="LOC105441073"/>
</dbReference>
<dbReference type="InterPro" id="IPR003609">
    <property type="entry name" value="Pan_app"/>
</dbReference>
<feature type="domain" description="F5/8 type C" evidence="1">
    <location>
        <begin position="1"/>
        <end position="134"/>
    </location>
</feature>
<dbReference type="KEGG" id="spu:105441073"/>
<accession>A0A7M7SXH0</accession>
<dbReference type="SUPFAM" id="SSF49785">
    <property type="entry name" value="Galactose-binding domain-like"/>
    <property type="match status" value="1"/>
</dbReference>
<dbReference type="SMART" id="SM00231">
    <property type="entry name" value="FA58C"/>
    <property type="match status" value="1"/>
</dbReference>
<dbReference type="Gene3D" id="2.60.120.260">
    <property type="entry name" value="Galactose-binding domain-like"/>
    <property type="match status" value="1"/>
</dbReference>
<dbReference type="Pfam" id="PF00754">
    <property type="entry name" value="F5_F8_type_C"/>
    <property type="match status" value="1"/>
</dbReference>
<dbReference type="PANTHER" id="PTHR24543:SF325">
    <property type="entry name" value="F5_8 TYPE C DOMAIN-CONTAINING PROTEIN"/>
    <property type="match status" value="1"/>
</dbReference>
<dbReference type="InParanoid" id="A0A7M7SXH0"/>
<keyword evidence="3" id="KW-1185">Reference proteome</keyword>
<sequence>MWKANHGPKRARLNLVQVRSLSGAWSAGVNDVNQWIQVDLLTPHRIFRLATQGRQNCCPQWVTSFKIACSIDGVSFETVQDLGIPCIEKVFDGNIDQDTVVNNTLPVPQVCRYVRLLPLTWHGHISLRMELYGTAHVTVFKRSAVYRLVANDRALTDTHSSHEDVTSVIRCGQLCLEDGPCKCFTYIKRTGVCLLGQILTTEIHYEASTYSC</sequence>
<dbReference type="RefSeq" id="XP_030838479.1">
    <property type="nucleotide sequence ID" value="XM_030982619.1"/>
</dbReference>
<dbReference type="Pfam" id="PF00024">
    <property type="entry name" value="PAN_1"/>
    <property type="match status" value="1"/>
</dbReference>
<dbReference type="InterPro" id="IPR000421">
    <property type="entry name" value="FA58C"/>
</dbReference>
<protein>
    <recommendedName>
        <fullName evidence="1">F5/8 type C domain-containing protein</fullName>
    </recommendedName>
</protein>
<dbReference type="OrthoDB" id="5985199at2759"/>
<evidence type="ECO:0000313" key="3">
    <source>
        <dbReference type="Proteomes" id="UP000007110"/>
    </source>
</evidence>
<dbReference type="GeneID" id="105441073"/>
<dbReference type="Proteomes" id="UP000007110">
    <property type="component" value="Unassembled WGS sequence"/>
</dbReference>
<dbReference type="PANTHER" id="PTHR24543">
    <property type="entry name" value="MULTICOPPER OXIDASE-RELATED"/>
    <property type="match status" value="1"/>
</dbReference>
<reference evidence="2" key="2">
    <citation type="submission" date="2021-01" db="UniProtKB">
        <authorList>
            <consortium name="EnsemblMetazoa"/>
        </authorList>
    </citation>
    <scope>IDENTIFICATION</scope>
</reference>
<reference evidence="3" key="1">
    <citation type="submission" date="2015-02" db="EMBL/GenBank/DDBJ databases">
        <title>Genome sequencing for Strongylocentrotus purpuratus.</title>
        <authorList>
            <person name="Murali S."/>
            <person name="Liu Y."/>
            <person name="Vee V."/>
            <person name="English A."/>
            <person name="Wang M."/>
            <person name="Skinner E."/>
            <person name="Han Y."/>
            <person name="Muzny D.M."/>
            <person name="Worley K.C."/>
            <person name="Gibbs R.A."/>
        </authorList>
    </citation>
    <scope>NUCLEOTIDE SEQUENCE</scope>
</reference>
<evidence type="ECO:0000313" key="2">
    <source>
        <dbReference type="EnsemblMetazoa" id="XP_030838479"/>
    </source>
</evidence>
<name>A0A7M7SXH0_STRPU</name>
<dbReference type="CDD" id="cd00057">
    <property type="entry name" value="FA58C"/>
    <property type="match status" value="1"/>
</dbReference>
<dbReference type="InterPro" id="IPR008979">
    <property type="entry name" value="Galactose-bd-like_sf"/>
</dbReference>
<dbReference type="SUPFAM" id="SSF57414">
    <property type="entry name" value="Hairpin loop containing domain-like"/>
    <property type="match status" value="1"/>
</dbReference>
<dbReference type="PROSITE" id="PS50022">
    <property type="entry name" value="FA58C_3"/>
    <property type="match status" value="1"/>
</dbReference>
<evidence type="ECO:0000259" key="1">
    <source>
        <dbReference type="PROSITE" id="PS50022"/>
    </source>
</evidence>
<dbReference type="FunFam" id="2.60.120.260:FF:000016">
    <property type="entry name" value="Contactin-associated protein-like 4 isoform 1"/>
    <property type="match status" value="1"/>
</dbReference>
<dbReference type="AlphaFoldDB" id="A0A7M7SXH0"/>